<evidence type="ECO:0000256" key="1">
    <source>
        <dbReference type="SAM" id="MobiDB-lite"/>
    </source>
</evidence>
<name>A0A6V1Q1U1_HETAK</name>
<gene>
    <name evidence="4" type="ORF">HAKA00212_LOCUS25777</name>
</gene>
<feature type="domain" description="RNA cytosine-C(5)-methyltransferase NSUN2-like pre-PUA" evidence="2">
    <location>
        <begin position="40"/>
        <end position="125"/>
    </location>
</feature>
<feature type="region of interest" description="Disordered" evidence="1">
    <location>
        <begin position="1"/>
        <end position="32"/>
    </location>
</feature>
<feature type="compositionally biased region" description="Basic and acidic residues" evidence="1">
    <location>
        <begin position="248"/>
        <end position="258"/>
    </location>
</feature>
<dbReference type="PANTHER" id="PTHR22808">
    <property type="entry name" value="NCL1 YEAST -RELATED NOL1/NOP2/FMU SUN DOMAIN-CONTAINING"/>
    <property type="match status" value="1"/>
</dbReference>
<dbReference type="Pfam" id="PF25378">
    <property type="entry name" value="PUA_NSUN2"/>
    <property type="match status" value="1"/>
</dbReference>
<dbReference type="GO" id="GO:0001510">
    <property type="term" value="P:RNA methylation"/>
    <property type="evidence" value="ECO:0007669"/>
    <property type="project" value="InterPro"/>
</dbReference>
<dbReference type="AlphaFoldDB" id="A0A6V1Q1U1"/>
<evidence type="ECO:0000259" key="2">
    <source>
        <dbReference type="Pfam" id="PF25376"/>
    </source>
</evidence>
<reference evidence="4" key="1">
    <citation type="submission" date="2021-01" db="EMBL/GenBank/DDBJ databases">
        <authorList>
            <person name="Corre E."/>
            <person name="Pelletier E."/>
            <person name="Niang G."/>
            <person name="Scheremetjew M."/>
            <person name="Finn R."/>
            <person name="Kale V."/>
            <person name="Holt S."/>
            <person name="Cochrane G."/>
            <person name="Meng A."/>
            <person name="Brown T."/>
            <person name="Cohen L."/>
        </authorList>
    </citation>
    <scope>NUCLEOTIDE SEQUENCE</scope>
    <source>
        <strain evidence="4">CCMP3107</strain>
    </source>
</reference>
<feature type="region of interest" description="Disordered" evidence="1">
    <location>
        <begin position="235"/>
        <end position="258"/>
    </location>
</feature>
<dbReference type="Pfam" id="PF25376">
    <property type="entry name" value="Pre-PUA_NSUN2"/>
    <property type="match status" value="1"/>
</dbReference>
<accession>A0A6V1Q1U1</accession>
<dbReference type="GO" id="GO:0008173">
    <property type="term" value="F:RNA methyltransferase activity"/>
    <property type="evidence" value="ECO:0007669"/>
    <property type="project" value="InterPro"/>
</dbReference>
<sequence length="258" mass="28965">MEASNSNESEQKDDDGAKKKGRVPKGTVVREEYKPMEPGRFDEIKDFYGITDDFKENQLYVRKEGGKALYYVTQTVKDNFLDRLDWASRIQVIKTGLKVFELNTNALENQYRICQEGAAYVIPHIRKRCVQIGAEDFAKMLEGGQLGFDKFSPAFREAVAPLEGGAFVVTLDHEIAKKDPSLFLIAWRSRGQSINLLVSKKELHSRRQQFQHYGLAKSTITEGVLSSSAANGNICEMEETPSTGGASIKDDKKQEEGN</sequence>
<evidence type="ECO:0000313" key="4">
    <source>
        <dbReference type="EMBL" id="CAE0652383.1"/>
    </source>
</evidence>
<dbReference type="PANTHER" id="PTHR22808:SF1">
    <property type="entry name" value="RNA CYTOSINE-C(5)-METHYLTRANSFERASE NSUN2-RELATED"/>
    <property type="match status" value="1"/>
</dbReference>
<dbReference type="EMBL" id="HBIU01059462">
    <property type="protein sequence ID" value="CAE0652383.1"/>
    <property type="molecule type" value="Transcribed_RNA"/>
</dbReference>
<dbReference type="InterPro" id="IPR023267">
    <property type="entry name" value="RCMT"/>
</dbReference>
<organism evidence="4">
    <name type="scientific">Heterosigma akashiwo</name>
    <name type="common">Chromophytic alga</name>
    <name type="synonym">Heterosigma carterae</name>
    <dbReference type="NCBI Taxonomy" id="2829"/>
    <lineage>
        <taxon>Eukaryota</taxon>
        <taxon>Sar</taxon>
        <taxon>Stramenopiles</taxon>
        <taxon>Ochrophyta</taxon>
        <taxon>Raphidophyceae</taxon>
        <taxon>Chattonellales</taxon>
        <taxon>Chattonellaceae</taxon>
        <taxon>Heterosigma</taxon>
    </lineage>
</organism>
<evidence type="ECO:0000259" key="3">
    <source>
        <dbReference type="Pfam" id="PF25378"/>
    </source>
</evidence>
<dbReference type="InterPro" id="IPR057285">
    <property type="entry name" value="Pre-PUA_NSUN2"/>
</dbReference>
<feature type="domain" description="RNA cytosine-C(5)-methyltransferase NSUN2-like PUA" evidence="3">
    <location>
        <begin position="128"/>
        <end position="202"/>
    </location>
</feature>
<proteinExistence type="predicted"/>
<dbReference type="InterPro" id="IPR057286">
    <property type="entry name" value="PUA_NSUN2"/>
</dbReference>
<protein>
    <submittedName>
        <fullName evidence="4">Uncharacterized protein</fullName>
    </submittedName>
</protein>